<protein>
    <submittedName>
        <fullName evidence="2">Putative patatin-like phospholipase domain protein</fullName>
    </submittedName>
</protein>
<feature type="compositionally biased region" description="Polar residues" evidence="1">
    <location>
        <begin position="127"/>
        <end position="137"/>
    </location>
</feature>
<evidence type="ECO:0000313" key="2">
    <source>
        <dbReference type="EMBL" id="JAC28264.1"/>
    </source>
</evidence>
<dbReference type="SUPFAM" id="SSF51206">
    <property type="entry name" value="cAMP-binding domain-like"/>
    <property type="match status" value="1"/>
</dbReference>
<evidence type="ECO:0000256" key="1">
    <source>
        <dbReference type="SAM" id="MobiDB-lite"/>
    </source>
</evidence>
<feature type="compositionally biased region" description="Basic and acidic residues" evidence="1">
    <location>
        <begin position="110"/>
        <end position="126"/>
    </location>
</feature>
<dbReference type="EMBL" id="GBBM01007154">
    <property type="protein sequence ID" value="JAC28264.1"/>
    <property type="molecule type" value="mRNA"/>
</dbReference>
<accession>A0A023G3A5</accession>
<feature type="region of interest" description="Disordered" evidence="1">
    <location>
        <begin position="105"/>
        <end position="163"/>
    </location>
</feature>
<dbReference type="AlphaFoldDB" id="A0A023G3A5"/>
<proteinExistence type="evidence at transcript level"/>
<reference evidence="2" key="1">
    <citation type="submission" date="2014-03" db="EMBL/GenBank/DDBJ databases">
        <title>The sialotranscriptome of Amblyomma triste, Amblyomma parvum and Amblyomma cajennense ticks, uncovered by 454-based RNA-seq.</title>
        <authorList>
            <person name="Garcia G.R."/>
            <person name="Gardinassi L.G."/>
            <person name="Ribeiro J.M."/>
            <person name="Anatriello E."/>
            <person name="Ferreira B.R."/>
            <person name="Moreira H.N."/>
            <person name="Mafra C."/>
            <person name="Olegario M.M."/>
            <person name="Szabo P.J."/>
            <person name="Miranda-Santos I.K."/>
            <person name="Maruyama S.R."/>
        </authorList>
    </citation>
    <scope>NUCLEOTIDE SEQUENCE</scope>
    <source>
        <strain evidence="2">Mato Grasso do Sul</strain>
        <tissue evidence="2">Salivary glands</tissue>
    </source>
</reference>
<feature type="region of interest" description="Disordered" evidence="1">
    <location>
        <begin position="35"/>
        <end position="54"/>
    </location>
</feature>
<organism evidence="2">
    <name type="scientific">Amblyomma triste</name>
    <name type="common">Neotropical tick</name>
    <dbReference type="NCBI Taxonomy" id="251400"/>
    <lineage>
        <taxon>Eukaryota</taxon>
        <taxon>Metazoa</taxon>
        <taxon>Ecdysozoa</taxon>
        <taxon>Arthropoda</taxon>
        <taxon>Chelicerata</taxon>
        <taxon>Arachnida</taxon>
        <taxon>Acari</taxon>
        <taxon>Parasitiformes</taxon>
        <taxon>Ixodida</taxon>
        <taxon>Ixodoidea</taxon>
        <taxon>Ixodidae</taxon>
        <taxon>Amblyomminae</taxon>
        <taxon>Amblyomma</taxon>
    </lineage>
</organism>
<dbReference type="InterPro" id="IPR018490">
    <property type="entry name" value="cNMP-bd_dom_sf"/>
</dbReference>
<name>A0A023G3A5_AMBTT</name>
<sequence>MIRLCQIVMIRLHRVTVTALHNYLGLTTQLMRSSTGGKKGLALSPKSSPCRTPSRKLSHVKEAAAPVASTAGILGALAVAEEYGHGQRAIAASIQSFISGSAPEIGSFHPSDDATDSEKFASEDHSGSSIKTMSSGNRRVPAANETTESRKSGRKASFVVGEGSRTSSSVQEYHDYLDAAVQGFMSRLDIEDEEMIRNMVSVKEFQSGEYLSKEDSGEPASLFFILSGYVAVSQKTSAKDSDDMLYIATWATSRVPWKC</sequence>